<evidence type="ECO:0000313" key="3">
    <source>
        <dbReference type="EMBL" id="KAE8765543.1"/>
    </source>
</evidence>
<dbReference type="SMART" id="SM00422">
    <property type="entry name" value="HTH_MERR"/>
    <property type="match status" value="1"/>
</dbReference>
<reference evidence="3 4" key="1">
    <citation type="submission" date="2019-10" db="EMBL/GenBank/DDBJ databases">
        <title>Georgenia wutianyii sp. nov. and Georgenia yuyongxinii sp. nov. isolated from plateau pika (Ochotona curzoniae) in the Qinghai-Tibet plateau of China.</title>
        <authorList>
            <person name="Tian Z."/>
        </authorList>
    </citation>
    <scope>NUCLEOTIDE SEQUENCE [LARGE SCALE GENOMIC DNA]</scope>
    <source>
        <strain evidence="3 4">DSM 21501</strain>
    </source>
</reference>
<dbReference type="EMBL" id="WHJE01000008">
    <property type="protein sequence ID" value="KAE8765543.1"/>
    <property type="molecule type" value="Genomic_DNA"/>
</dbReference>
<dbReference type="GO" id="GO:0003677">
    <property type="term" value="F:DNA binding"/>
    <property type="evidence" value="ECO:0007669"/>
    <property type="project" value="UniProtKB-KW"/>
</dbReference>
<keyword evidence="1" id="KW-0238">DNA-binding</keyword>
<name>A0A7J5UTC9_9MICO</name>
<accession>A0A7J5UTC9</accession>
<dbReference type="OrthoDB" id="9802039at2"/>
<feature type="domain" description="HTH merR-type" evidence="2">
    <location>
        <begin position="1"/>
        <end position="68"/>
    </location>
</feature>
<dbReference type="GO" id="GO:0003700">
    <property type="term" value="F:DNA-binding transcription factor activity"/>
    <property type="evidence" value="ECO:0007669"/>
    <property type="project" value="InterPro"/>
</dbReference>
<dbReference type="InterPro" id="IPR047057">
    <property type="entry name" value="MerR_fam"/>
</dbReference>
<dbReference type="PANTHER" id="PTHR30204">
    <property type="entry name" value="REDOX-CYCLING DRUG-SENSING TRANSCRIPTIONAL ACTIVATOR SOXR"/>
    <property type="match status" value="1"/>
</dbReference>
<dbReference type="PANTHER" id="PTHR30204:SF97">
    <property type="entry name" value="MERR FAMILY REGULATORY PROTEIN"/>
    <property type="match status" value="1"/>
</dbReference>
<dbReference type="AlphaFoldDB" id="A0A7J5UTC9"/>
<gene>
    <name evidence="3" type="ORF">GB883_03200</name>
</gene>
<comment type="caution">
    <text evidence="3">The sequence shown here is derived from an EMBL/GenBank/DDBJ whole genome shotgun (WGS) entry which is preliminary data.</text>
</comment>
<dbReference type="PROSITE" id="PS50937">
    <property type="entry name" value="HTH_MERR_2"/>
    <property type="match status" value="1"/>
</dbReference>
<dbReference type="Pfam" id="PF13411">
    <property type="entry name" value="MerR_1"/>
    <property type="match status" value="1"/>
</dbReference>
<evidence type="ECO:0000259" key="2">
    <source>
        <dbReference type="PROSITE" id="PS50937"/>
    </source>
</evidence>
<evidence type="ECO:0000313" key="4">
    <source>
        <dbReference type="Proteomes" id="UP000451860"/>
    </source>
</evidence>
<dbReference type="Proteomes" id="UP000451860">
    <property type="component" value="Unassembled WGS sequence"/>
</dbReference>
<dbReference type="RefSeq" id="WP_152201040.1">
    <property type="nucleotide sequence ID" value="NZ_VUKF01000005.1"/>
</dbReference>
<dbReference type="SUPFAM" id="SSF46955">
    <property type="entry name" value="Putative DNA-binding domain"/>
    <property type="match status" value="1"/>
</dbReference>
<evidence type="ECO:0000256" key="1">
    <source>
        <dbReference type="ARBA" id="ARBA00023125"/>
    </source>
</evidence>
<keyword evidence="4" id="KW-1185">Reference proteome</keyword>
<dbReference type="Gene3D" id="1.10.1660.10">
    <property type="match status" value="1"/>
</dbReference>
<dbReference type="InterPro" id="IPR009061">
    <property type="entry name" value="DNA-bd_dom_put_sf"/>
</dbReference>
<dbReference type="PRINTS" id="PR00040">
    <property type="entry name" value="HTHMERR"/>
</dbReference>
<protein>
    <submittedName>
        <fullName evidence="3">MerR family transcriptional regulator</fullName>
    </submittedName>
</protein>
<organism evidence="3 4">
    <name type="scientific">Georgenia thermotolerans</name>
    <dbReference type="NCBI Taxonomy" id="527326"/>
    <lineage>
        <taxon>Bacteria</taxon>
        <taxon>Bacillati</taxon>
        <taxon>Actinomycetota</taxon>
        <taxon>Actinomycetes</taxon>
        <taxon>Micrococcales</taxon>
        <taxon>Bogoriellaceae</taxon>
        <taxon>Georgenia</taxon>
    </lineage>
</organism>
<proteinExistence type="predicted"/>
<dbReference type="InterPro" id="IPR000551">
    <property type="entry name" value="MerR-type_HTH_dom"/>
</dbReference>
<dbReference type="PROSITE" id="PS00552">
    <property type="entry name" value="HTH_MERR_1"/>
    <property type="match status" value="1"/>
</dbReference>
<sequence length="153" mass="16223">MKIGELSRRTGVATRLLRYYEEQGLLTPGRSANGYRTYDEEHVAVVERVALLVRSGVPTRLVKALLELEGVRAPELAASCSRGVAELLAGELRDLDARIGCLTRSRETIRAFLAQTEHAAVLPDGEASHGVPGATVALDDGAGAVDSTAASRA</sequence>